<evidence type="ECO:0000313" key="1">
    <source>
        <dbReference type="EMBL" id="SDA63114.1"/>
    </source>
</evidence>
<accession>A0A1G5WZ18</accession>
<name>A0A1G5WZ18_9BACT</name>
<dbReference type="STRING" id="279824.SAMN03080617_01408"/>
<organism evidence="1 2">
    <name type="scientific">Algoriphagus alkaliphilus</name>
    <dbReference type="NCBI Taxonomy" id="279824"/>
    <lineage>
        <taxon>Bacteria</taxon>
        <taxon>Pseudomonadati</taxon>
        <taxon>Bacteroidota</taxon>
        <taxon>Cytophagia</taxon>
        <taxon>Cytophagales</taxon>
        <taxon>Cyclobacteriaceae</taxon>
        <taxon>Algoriphagus</taxon>
    </lineage>
</organism>
<reference evidence="2" key="1">
    <citation type="submission" date="2016-10" db="EMBL/GenBank/DDBJ databases">
        <authorList>
            <person name="Varghese N."/>
            <person name="Submissions S."/>
        </authorList>
    </citation>
    <scope>NUCLEOTIDE SEQUENCE [LARGE SCALE GENOMIC DNA]</scope>
    <source>
        <strain evidence="2">DSM 22703</strain>
    </source>
</reference>
<gene>
    <name evidence="1" type="ORF">SAMN03080617_01408</name>
</gene>
<dbReference type="EMBL" id="FMXE01000008">
    <property type="protein sequence ID" value="SDA63114.1"/>
    <property type="molecule type" value="Genomic_DNA"/>
</dbReference>
<dbReference type="AlphaFoldDB" id="A0A1G5WZ18"/>
<dbReference type="RefSeq" id="WP_092729240.1">
    <property type="nucleotide sequence ID" value="NZ_FMXE01000008.1"/>
</dbReference>
<proteinExistence type="predicted"/>
<evidence type="ECO:0000313" key="2">
    <source>
        <dbReference type="Proteomes" id="UP000198756"/>
    </source>
</evidence>
<keyword evidence="2" id="KW-1185">Reference proteome</keyword>
<protein>
    <submittedName>
        <fullName evidence="1">Uncharacterized protein</fullName>
    </submittedName>
</protein>
<dbReference type="Proteomes" id="UP000198756">
    <property type="component" value="Unassembled WGS sequence"/>
</dbReference>
<sequence length="78" mass="9300">MISLRERREHLYQKIDKVPEEKLEELESLISEFISPSPKKSDPLAFAGIWKESEPELFEELDERLLERRSKSGRVRDE</sequence>